<keyword evidence="7 11" id="KW-0862">Zinc</keyword>
<dbReference type="GO" id="GO:0004222">
    <property type="term" value="F:metalloendopeptidase activity"/>
    <property type="evidence" value="ECO:0007669"/>
    <property type="project" value="UniProtKB-UniRule"/>
</dbReference>
<gene>
    <name evidence="11" type="primary">htpX</name>
    <name evidence="13" type="ordered locus">Ngar_c25540</name>
</gene>
<comment type="cofactor">
    <cofactor evidence="11">
        <name>Zn(2+)</name>
        <dbReference type="ChEBI" id="CHEBI:29105"/>
    </cofactor>
    <text evidence="11">Binds 1 zinc ion per subunit.</text>
</comment>
<evidence type="ECO:0000259" key="12">
    <source>
        <dbReference type="Pfam" id="PF01435"/>
    </source>
</evidence>
<evidence type="ECO:0000256" key="6">
    <source>
        <dbReference type="ARBA" id="ARBA00022801"/>
    </source>
</evidence>
<feature type="transmembrane region" description="Helical" evidence="11">
    <location>
        <begin position="15"/>
        <end position="33"/>
    </location>
</feature>
<keyword evidence="9 11" id="KW-0482">Metalloprotease</keyword>
<dbReference type="InterPro" id="IPR022919">
    <property type="entry name" value="Pept_M48_protease_HtpX"/>
</dbReference>
<dbReference type="GO" id="GO:0005886">
    <property type="term" value="C:plasma membrane"/>
    <property type="evidence" value="ECO:0007669"/>
    <property type="project" value="UniProtKB-SubCell"/>
</dbReference>
<dbReference type="HOGENOM" id="CLU_042266_0_2_2"/>
<evidence type="ECO:0000256" key="9">
    <source>
        <dbReference type="ARBA" id="ARBA00023049"/>
    </source>
</evidence>
<evidence type="ECO:0000256" key="4">
    <source>
        <dbReference type="ARBA" id="ARBA00022692"/>
    </source>
</evidence>
<dbReference type="HAMAP" id="MF_00188">
    <property type="entry name" value="Pept_M48_protease_HtpX"/>
    <property type="match status" value="1"/>
</dbReference>
<dbReference type="InterPro" id="IPR001915">
    <property type="entry name" value="Peptidase_M48"/>
</dbReference>
<keyword evidence="8 11" id="KW-1133">Transmembrane helix</keyword>
<reference evidence="13 14" key="1">
    <citation type="journal article" date="2012" name="Environ. Microbiol.">
        <title>The genome of the ammonia-oxidizing Candidatus Nitrososphaera gargensis: insights into metabolic versatility and environmental adaptations.</title>
        <authorList>
            <person name="Spang A."/>
            <person name="Poehlein A."/>
            <person name="Offre P."/>
            <person name="Zumbragel S."/>
            <person name="Haider S."/>
            <person name="Rychlik N."/>
            <person name="Nowka B."/>
            <person name="Schmeisser C."/>
            <person name="Lebedeva E.V."/>
            <person name="Rattei T."/>
            <person name="Bohm C."/>
            <person name="Schmid M."/>
            <person name="Galushko A."/>
            <person name="Hatzenpichler R."/>
            <person name="Weinmaier T."/>
            <person name="Daniel R."/>
            <person name="Schleper C."/>
            <person name="Spieck E."/>
            <person name="Streit W."/>
            <person name="Wagner M."/>
        </authorList>
    </citation>
    <scope>NUCLEOTIDE SEQUENCE [LARGE SCALE GENOMIC DNA]</scope>
    <source>
        <strain evidence="14">Ga9.2</strain>
    </source>
</reference>
<dbReference type="PANTHER" id="PTHR43221">
    <property type="entry name" value="PROTEASE HTPX"/>
    <property type="match status" value="1"/>
</dbReference>
<name>K0IDJ8_NITGG</name>
<evidence type="ECO:0000313" key="13">
    <source>
        <dbReference type="EMBL" id="AFU59476.1"/>
    </source>
</evidence>
<comment type="similarity">
    <text evidence="1 11">Belongs to the peptidase M48B family.</text>
</comment>
<keyword evidence="6 11" id="KW-0378">Hydrolase</keyword>
<feature type="binding site" evidence="11">
    <location>
        <position position="144"/>
    </location>
    <ligand>
        <name>Zn(2+)</name>
        <dbReference type="ChEBI" id="CHEBI:29105"/>
        <note>catalytic</note>
    </ligand>
</feature>
<dbReference type="GO" id="GO:0006508">
    <property type="term" value="P:proteolysis"/>
    <property type="evidence" value="ECO:0007669"/>
    <property type="project" value="UniProtKB-KW"/>
</dbReference>
<evidence type="ECO:0000256" key="7">
    <source>
        <dbReference type="ARBA" id="ARBA00022833"/>
    </source>
</evidence>
<keyword evidence="14" id="KW-1185">Reference proteome</keyword>
<sequence>MYTKKAPWKKRDNGLTARIIVSFAVLTILYIIFLSVLAYVGFGAIPIAVIAGIMILAQWYFSDKIVLWSTGAKIVSREQFPELHDLVERIVARNNLPKPRIAVVNTQIPNAFATGKTPKSSIVAVTLGLMDQLETEELEAVIAHELAHIKNRDVLVLTLASLFSTVAWYLMRFSMFGGMYGGGRNRDSGGGLALVLIVAIITWFVSFLIIRAISRYREFVADRDGALMTGKPSKLASALLKISGKMKRIPTRDLREVEGMNAFFIIPALSGDAFASLFSTHPPVDQRVKKLMEMEAAMS</sequence>
<keyword evidence="3 11" id="KW-0645">Protease</keyword>
<dbReference type="EMBL" id="CP002408">
    <property type="protein sequence ID" value="AFU59476.1"/>
    <property type="molecule type" value="Genomic_DNA"/>
</dbReference>
<evidence type="ECO:0000256" key="5">
    <source>
        <dbReference type="ARBA" id="ARBA00022723"/>
    </source>
</evidence>
<dbReference type="InterPro" id="IPR050083">
    <property type="entry name" value="HtpX_protease"/>
</dbReference>
<evidence type="ECO:0000256" key="8">
    <source>
        <dbReference type="ARBA" id="ARBA00022989"/>
    </source>
</evidence>
<evidence type="ECO:0000256" key="10">
    <source>
        <dbReference type="ARBA" id="ARBA00023136"/>
    </source>
</evidence>
<dbReference type="STRING" id="1237085.Ngar_c25540"/>
<keyword evidence="2 11" id="KW-1003">Cell membrane</keyword>
<feature type="binding site" evidence="11">
    <location>
        <position position="148"/>
    </location>
    <ligand>
        <name>Zn(2+)</name>
        <dbReference type="ChEBI" id="CHEBI:29105"/>
        <note>catalytic</note>
    </ligand>
</feature>
<keyword evidence="10 11" id="KW-0472">Membrane</keyword>
<dbReference type="Proteomes" id="UP000008037">
    <property type="component" value="Chromosome"/>
</dbReference>
<proteinExistence type="inferred from homology"/>
<dbReference type="NCBIfam" id="NF002669">
    <property type="entry name" value="PRK02391.1"/>
    <property type="match status" value="1"/>
</dbReference>
<dbReference type="FunCoup" id="K0IDJ8">
    <property type="interactions" value="74"/>
</dbReference>
<feature type="domain" description="Peptidase M48" evidence="12">
    <location>
        <begin position="79"/>
        <end position="294"/>
    </location>
</feature>
<dbReference type="RefSeq" id="WP_015020011.1">
    <property type="nucleotide sequence ID" value="NC_018719.1"/>
</dbReference>
<feature type="binding site" evidence="11">
    <location>
        <position position="218"/>
    </location>
    <ligand>
        <name>Zn(2+)</name>
        <dbReference type="ChEBI" id="CHEBI:29105"/>
        <note>catalytic</note>
    </ligand>
</feature>
<dbReference type="GO" id="GO:0008270">
    <property type="term" value="F:zinc ion binding"/>
    <property type="evidence" value="ECO:0007669"/>
    <property type="project" value="UniProtKB-UniRule"/>
</dbReference>
<dbReference type="OrthoDB" id="28389at2157"/>
<evidence type="ECO:0000256" key="1">
    <source>
        <dbReference type="ARBA" id="ARBA00009779"/>
    </source>
</evidence>
<evidence type="ECO:0000313" key="14">
    <source>
        <dbReference type="Proteomes" id="UP000008037"/>
    </source>
</evidence>
<organism evidence="13 14">
    <name type="scientific">Nitrososphaera gargensis (strain Ga9.2)</name>
    <dbReference type="NCBI Taxonomy" id="1237085"/>
    <lineage>
        <taxon>Archaea</taxon>
        <taxon>Nitrososphaerota</taxon>
        <taxon>Nitrososphaeria</taxon>
        <taxon>Nitrososphaerales</taxon>
        <taxon>Nitrososphaeraceae</taxon>
        <taxon>Nitrososphaera</taxon>
    </lineage>
</organism>
<dbReference type="InParanoid" id="K0IDJ8"/>
<feature type="transmembrane region" description="Helical" evidence="11">
    <location>
        <begin position="154"/>
        <end position="171"/>
    </location>
</feature>
<dbReference type="GeneID" id="13794572"/>
<accession>K0IDJ8</accession>
<dbReference type="Pfam" id="PF01435">
    <property type="entry name" value="Peptidase_M48"/>
    <property type="match status" value="1"/>
</dbReference>
<feature type="active site" evidence="11">
    <location>
        <position position="145"/>
    </location>
</feature>
<keyword evidence="5 11" id="KW-0479">Metal-binding</keyword>
<dbReference type="AlphaFoldDB" id="K0IDJ8"/>
<dbReference type="CDD" id="cd07327">
    <property type="entry name" value="M48B_HtpX_like"/>
    <property type="match status" value="1"/>
</dbReference>
<dbReference type="EC" id="3.4.24.-" evidence="11"/>
<feature type="transmembrane region" description="Helical" evidence="11">
    <location>
        <begin position="39"/>
        <end position="61"/>
    </location>
</feature>
<keyword evidence="4 11" id="KW-0812">Transmembrane</keyword>
<dbReference type="Gene3D" id="3.30.2010.10">
    <property type="entry name" value="Metalloproteases ('zincins'), catalytic domain"/>
    <property type="match status" value="1"/>
</dbReference>
<dbReference type="PANTHER" id="PTHR43221:SF2">
    <property type="entry name" value="PROTEASE HTPX HOMOLOG"/>
    <property type="match status" value="1"/>
</dbReference>
<evidence type="ECO:0000256" key="11">
    <source>
        <dbReference type="HAMAP-Rule" id="MF_00188"/>
    </source>
</evidence>
<comment type="subcellular location">
    <subcellularLocation>
        <location evidence="11">Cell membrane</location>
        <topology evidence="11">Multi-pass membrane protein</topology>
    </subcellularLocation>
</comment>
<evidence type="ECO:0000256" key="3">
    <source>
        <dbReference type="ARBA" id="ARBA00022670"/>
    </source>
</evidence>
<evidence type="ECO:0000256" key="2">
    <source>
        <dbReference type="ARBA" id="ARBA00022475"/>
    </source>
</evidence>
<feature type="transmembrane region" description="Helical" evidence="11">
    <location>
        <begin position="191"/>
        <end position="213"/>
    </location>
</feature>
<protein>
    <recommendedName>
        <fullName evidence="11">Protease HtpX homolog</fullName>
        <ecNumber evidence="11">3.4.24.-</ecNumber>
    </recommendedName>
</protein>
<dbReference type="KEGG" id="nga:Ngar_c25540"/>